<dbReference type="Proteomes" id="UP000177583">
    <property type="component" value="Unassembled WGS sequence"/>
</dbReference>
<gene>
    <name evidence="2" type="ORF">A2557_13085</name>
</gene>
<name>A0A1F6GLE3_9PROT</name>
<evidence type="ECO:0000313" key="2">
    <source>
        <dbReference type="EMBL" id="OGG98944.1"/>
    </source>
</evidence>
<evidence type="ECO:0000259" key="1">
    <source>
        <dbReference type="PROSITE" id="PS50263"/>
    </source>
</evidence>
<dbReference type="CDD" id="cd07197">
    <property type="entry name" value="nitrilase"/>
    <property type="match status" value="1"/>
</dbReference>
<dbReference type="InterPro" id="IPR003010">
    <property type="entry name" value="C-N_Hydrolase"/>
</dbReference>
<dbReference type="PANTHER" id="PTHR11750">
    <property type="entry name" value="PROTEIN N-TERMINAL AMIDASE"/>
    <property type="match status" value="1"/>
</dbReference>
<dbReference type="SUPFAM" id="SSF56317">
    <property type="entry name" value="Carbon-nitrogen hydrolase"/>
    <property type="match status" value="1"/>
</dbReference>
<proteinExistence type="predicted"/>
<dbReference type="GO" id="GO:0070773">
    <property type="term" value="F:protein-N-terminal glutamine amidohydrolase activity"/>
    <property type="evidence" value="ECO:0007669"/>
    <property type="project" value="InterPro"/>
</dbReference>
<dbReference type="InterPro" id="IPR036526">
    <property type="entry name" value="C-N_Hydrolase_sf"/>
</dbReference>
<dbReference type="InterPro" id="IPR039703">
    <property type="entry name" value="Nta1"/>
</dbReference>
<accession>A0A1F6GLE3</accession>
<organism evidence="2 3">
    <name type="scientific">Candidatus Lambdaproteobacteria bacterium RIFOXYD2_FULL_56_26</name>
    <dbReference type="NCBI Taxonomy" id="1817773"/>
    <lineage>
        <taxon>Bacteria</taxon>
        <taxon>Pseudomonadati</taxon>
        <taxon>Pseudomonadota</taxon>
        <taxon>Candidatus Lambdaproteobacteria</taxon>
    </lineage>
</organism>
<reference evidence="2 3" key="1">
    <citation type="journal article" date="2016" name="Nat. Commun.">
        <title>Thousands of microbial genomes shed light on interconnected biogeochemical processes in an aquifer system.</title>
        <authorList>
            <person name="Anantharaman K."/>
            <person name="Brown C.T."/>
            <person name="Hug L.A."/>
            <person name="Sharon I."/>
            <person name="Castelle C.J."/>
            <person name="Probst A.J."/>
            <person name="Thomas B.C."/>
            <person name="Singh A."/>
            <person name="Wilkins M.J."/>
            <person name="Karaoz U."/>
            <person name="Brodie E.L."/>
            <person name="Williams K.H."/>
            <person name="Hubbard S.S."/>
            <person name="Banfield J.F."/>
        </authorList>
    </citation>
    <scope>NUCLEOTIDE SEQUENCE [LARGE SCALE GENOMIC DNA]</scope>
</reference>
<dbReference type="EMBL" id="MFNF01000065">
    <property type="protein sequence ID" value="OGG98944.1"/>
    <property type="molecule type" value="Genomic_DNA"/>
</dbReference>
<dbReference type="PROSITE" id="PS50263">
    <property type="entry name" value="CN_HYDROLASE"/>
    <property type="match status" value="1"/>
</dbReference>
<dbReference type="PANTHER" id="PTHR11750:SF26">
    <property type="entry name" value="PROTEIN N-TERMINAL AMIDASE"/>
    <property type="match status" value="1"/>
</dbReference>
<comment type="caution">
    <text evidence="2">The sequence shown here is derived from an EMBL/GenBank/DDBJ whole genome shotgun (WGS) entry which is preliminary data.</text>
</comment>
<sequence>MTDWIKTAAQSGARLVLLPEMSLNGYLYRSKSQIQSLAEEAQGPSFAHFSQLCKQLGVYLVYGFAEKKAPRLYNSQNLIGPGGELLGTYQKRHLFEADRPWASAGSGPFLAVPTPIGRLGLGICMDLNFNDLPFFHQQQKTDLLCLSMHWLEEGQNVNQYWSARLLPFDGVTLIANGHGLDQGTHYAGRSGAYHKGRWLALAEPSGDRLLVVTVETN</sequence>
<dbReference type="AlphaFoldDB" id="A0A1F6GLE3"/>
<dbReference type="Pfam" id="PF00795">
    <property type="entry name" value="CN_hydrolase"/>
    <property type="match status" value="1"/>
</dbReference>
<feature type="domain" description="CN hydrolase" evidence="1">
    <location>
        <begin position="1"/>
        <end position="217"/>
    </location>
</feature>
<dbReference type="Gene3D" id="3.60.110.10">
    <property type="entry name" value="Carbon-nitrogen hydrolase"/>
    <property type="match status" value="1"/>
</dbReference>
<protein>
    <recommendedName>
        <fullName evidence="1">CN hydrolase domain-containing protein</fullName>
    </recommendedName>
</protein>
<evidence type="ECO:0000313" key="3">
    <source>
        <dbReference type="Proteomes" id="UP000177583"/>
    </source>
</evidence>
<dbReference type="GO" id="GO:0008418">
    <property type="term" value="F:protein-N-terminal asparagine amidohydrolase activity"/>
    <property type="evidence" value="ECO:0007669"/>
    <property type="project" value="InterPro"/>
</dbReference>
<dbReference type="GO" id="GO:0030163">
    <property type="term" value="P:protein catabolic process"/>
    <property type="evidence" value="ECO:0007669"/>
    <property type="project" value="TreeGrafter"/>
</dbReference>